<keyword evidence="1" id="KW-0472">Membrane</keyword>
<keyword evidence="1" id="KW-0812">Transmembrane</keyword>
<evidence type="ECO:0000313" key="3">
    <source>
        <dbReference type="Proteomes" id="UP000187012"/>
    </source>
</evidence>
<feature type="transmembrane region" description="Helical" evidence="1">
    <location>
        <begin position="6"/>
        <end position="33"/>
    </location>
</feature>
<proteinExistence type="predicted"/>
<evidence type="ECO:0000256" key="1">
    <source>
        <dbReference type="SAM" id="Phobius"/>
    </source>
</evidence>
<dbReference type="AlphaFoldDB" id="A0A1N7S698"/>
<organism evidence="2 3">
    <name type="scientific">Paraburkholderia ribeironis</name>
    <dbReference type="NCBI Taxonomy" id="1247936"/>
    <lineage>
        <taxon>Bacteria</taxon>
        <taxon>Pseudomonadati</taxon>
        <taxon>Pseudomonadota</taxon>
        <taxon>Betaproteobacteria</taxon>
        <taxon>Burkholderiales</taxon>
        <taxon>Burkholderiaceae</taxon>
        <taxon>Paraburkholderia</taxon>
    </lineage>
</organism>
<dbReference type="RefSeq" id="WP_162844489.1">
    <property type="nucleotide sequence ID" value="NZ_CYGX02000038.1"/>
</dbReference>
<protein>
    <submittedName>
        <fullName evidence="2">Uncharacterized protein</fullName>
    </submittedName>
</protein>
<evidence type="ECO:0000313" key="2">
    <source>
        <dbReference type="EMBL" id="SIT42849.1"/>
    </source>
</evidence>
<sequence>MNGLAWIMLILAAMIGAFLFVTICAVLLVLLLAHVSDRLTRNDEHHQDS</sequence>
<gene>
    <name evidence="2" type="ORF">BN2475_380128</name>
</gene>
<keyword evidence="1" id="KW-1133">Transmembrane helix</keyword>
<name>A0A1N7S698_9BURK</name>
<accession>A0A1N7S698</accession>
<reference evidence="2" key="1">
    <citation type="submission" date="2016-12" db="EMBL/GenBank/DDBJ databases">
        <authorList>
            <person name="Song W.-J."/>
            <person name="Kurnit D.M."/>
        </authorList>
    </citation>
    <scope>NUCLEOTIDE SEQUENCE [LARGE SCALE GENOMIC DNA]</scope>
    <source>
        <strain evidence="2">STM7296</strain>
    </source>
</reference>
<keyword evidence="3" id="KW-1185">Reference proteome</keyword>
<dbReference type="Proteomes" id="UP000187012">
    <property type="component" value="Unassembled WGS sequence"/>
</dbReference>
<dbReference type="EMBL" id="CYGX02000038">
    <property type="protein sequence ID" value="SIT42849.1"/>
    <property type="molecule type" value="Genomic_DNA"/>
</dbReference>
<dbReference type="STRING" id="1247936.BN2475_380128"/>